<feature type="transmembrane region" description="Helical" evidence="2">
    <location>
        <begin position="16"/>
        <end position="39"/>
    </location>
</feature>
<dbReference type="SUPFAM" id="SSF48371">
    <property type="entry name" value="ARM repeat"/>
    <property type="match status" value="1"/>
</dbReference>
<keyword evidence="2" id="KW-1133">Transmembrane helix</keyword>
<feature type="region of interest" description="Disordered" evidence="1">
    <location>
        <begin position="280"/>
        <end position="328"/>
    </location>
</feature>
<protein>
    <submittedName>
        <fullName evidence="3">Putative Cytoskeleton-associated protein</fullName>
    </submittedName>
</protein>
<keyword evidence="2" id="KW-0812">Transmembrane</keyword>
<keyword evidence="4" id="KW-1185">Reference proteome</keyword>
<evidence type="ECO:0000313" key="3">
    <source>
        <dbReference type="EMBL" id="CEJ95037.1"/>
    </source>
</evidence>
<reference evidence="3 4" key="1">
    <citation type="journal article" date="2015" name="Genome Announc.">
        <title>Draft Genome Sequence and Gene Annotation of the Entomopathogenic Fungus Verticillium hemipterigenum.</title>
        <authorList>
            <person name="Horn F."/>
            <person name="Habel A."/>
            <person name="Scharf D.H."/>
            <person name="Dworschak J."/>
            <person name="Brakhage A.A."/>
            <person name="Guthke R."/>
            <person name="Hertweck C."/>
            <person name="Linde J."/>
        </authorList>
    </citation>
    <scope>NUCLEOTIDE SEQUENCE [LARGE SCALE GENOMIC DNA]</scope>
</reference>
<feature type="compositionally biased region" description="Basic and acidic residues" evidence="1">
    <location>
        <begin position="280"/>
        <end position="296"/>
    </location>
</feature>
<dbReference type="EMBL" id="CDHN01000008">
    <property type="protein sequence ID" value="CEJ95037.1"/>
    <property type="molecule type" value="Genomic_DNA"/>
</dbReference>
<dbReference type="AlphaFoldDB" id="A0A0A1TTF9"/>
<feature type="compositionally biased region" description="Basic and acidic residues" evidence="1">
    <location>
        <begin position="314"/>
        <end position="328"/>
    </location>
</feature>
<proteinExistence type="predicted"/>
<evidence type="ECO:0000256" key="1">
    <source>
        <dbReference type="SAM" id="MobiDB-lite"/>
    </source>
</evidence>
<accession>A0A0A1TTF9</accession>
<dbReference type="OrthoDB" id="5385189at2759"/>
<keyword evidence="2" id="KW-0472">Membrane</keyword>
<organism evidence="3 4">
    <name type="scientific">[Torrubiella] hemipterigena</name>
    <dbReference type="NCBI Taxonomy" id="1531966"/>
    <lineage>
        <taxon>Eukaryota</taxon>
        <taxon>Fungi</taxon>
        <taxon>Dikarya</taxon>
        <taxon>Ascomycota</taxon>
        <taxon>Pezizomycotina</taxon>
        <taxon>Sordariomycetes</taxon>
        <taxon>Hypocreomycetidae</taxon>
        <taxon>Hypocreales</taxon>
        <taxon>Clavicipitaceae</taxon>
        <taxon>Clavicipitaceae incertae sedis</taxon>
        <taxon>'Torrubiella' clade</taxon>
    </lineage>
</organism>
<evidence type="ECO:0000313" key="4">
    <source>
        <dbReference type="Proteomes" id="UP000039046"/>
    </source>
</evidence>
<gene>
    <name evidence="3" type="ORF">VHEMI10540</name>
</gene>
<dbReference type="InterPro" id="IPR016024">
    <property type="entry name" value="ARM-type_fold"/>
</dbReference>
<evidence type="ECO:0000256" key="2">
    <source>
        <dbReference type="SAM" id="Phobius"/>
    </source>
</evidence>
<dbReference type="Proteomes" id="UP000039046">
    <property type="component" value="Unassembled WGS sequence"/>
</dbReference>
<dbReference type="STRING" id="1531966.A0A0A1TTF9"/>
<dbReference type="HOGENOM" id="CLU_051207_0_0_1"/>
<sequence>MTWTDKLLAFGRDERVLLVCIGLATFGVVSTMMTALTLIRDDNEIPQSEPKTEYITQETEDSLQLDTLDKLVDHPNYSIRRVALRIVCDRAANDTETIDYLLRGITCPEYAFRLKCLRALSLLTQQTAGYDGIEKLHKPNAYAAIVRSLELSLGDADRRPLRDGFWDEYYLRDSAEKLCLKFLQELVFKHNAHLLIQAKFIEKWLSKQDWGDTPEDIFENFKSYSETKDNKISYLIRRIQNSRRGLKALERCGLVNKANTATTHDIPDLMVDDFIGDVPLERQPRRDREHSAEERRLRRQHREAMVLNDGTRPLAREDIIERGHNSPA</sequence>
<name>A0A0A1TTF9_9HYPO</name>